<evidence type="ECO:0000259" key="2">
    <source>
        <dbReference type="Pfam" id="PF20152"/>
    </source>
</evidence>
<gene>
    <name evidence="3" type="ORF">EDD18DRAFT_1076833</name>
</gene>
<evidence type="ECO:0000256" key="1">
    <source>
        <dbReference type="SAM" id="Phobius"/>
    </source>
</evidence>
<feature type="domain" description="DUF6534" evidence="2">
    <location>
        <begin position="159"/>
        <end position="243"/>
    </location>
</feature>
<keyword evidence="1" id="KW-0472">Membrane</keyword>
<dbReference type="InterPro" id="IPR045339">
    <property type="entry name" value="DUF6534"/>
</dbReference>
<feature type="transmembrane region" description="Helical" evidence="1">
    <location>
        <begin position="43"/>
        <end position="69"/>
    </location>
</feature>
<keyword evidence="4" id="KW-1185">Reference proteome</keyword>
<comment type="caution">
    <text evidence="3">The sequence shown here is derived from an EMBL/GenBank/DDBJ whole genome shotgun (WGS) entry which is preliminary data.</text>
</comment>
<sequence length="380" mass="42738">LATNTAIQIVGYLLNWGLFGALSVQLYLYYLAFPKDRRFVKSLVYGIYITELVQTILIAHDAFAVFGYGFGNLEVLVEIHFNWFVVPIMTAIVAFLGQCFYAYRIFILSRSRIIPTFIICVSLTSTVASITAGVYAFEAVDMTALHDRKTSIITGIGYALCDLIIALCMTHYLTRSSTSFRCTQILVTKIIRLTIETGSVTGIAALLTIILFFAFPHQAFYMTPSLVNSKLYANSTYMVLNSRIRIMGGRDTYTSSTDMEITTNMMRDITSRSAQDVQRTPRVAITAEVFTSDDEMGRMSVSHLDSRAFLELIPPIQGKTTGRRHEPPRVTIRVHSSIPTPPYYLWPWFFSIPGLYDFARTSDAVVWSGRPVAYITVIIL</sequence>
<evidence type="ECO:0000313" key="4">
    <source>
        <dbReference type="Proteomes" id="UP001175228"/>
    </source>
</evidence>
<dbReference type="Proteomes" id="UP001175228">
    <property type="component" value="Unassembled WGS sequence"/>
</dbReference>
<feature type="transmembrane region" description="Helical" evidence="1">
    <location>
        <begin position="193"/>
        <end position="215"/>
    </location>
</feature>
<feature type="transmembrane region" description="Helical" evidence="1">
    <location>
        <begin position="113"/>
        <end position="137"/>
    </location>
</feature>
<evidence type="ECO:0000313" key="3">
    <source>
        <dbReference type="EMBL" id="KAK0495038.1"/>
    </source>
</evidence>
<organism evidence="3 4">
    <name type="scientific">Armillaria luteobubalina</name>
    <dbReference type="NCBI Taxonomy" id="153913"/>
    <lineage>
        <taxon>Eukaryota</taxon>
        <taxon>Fungi</taxon>
        <taxon>Dikarya</taxon>
        <taxon>Basidiomycota</taxon>
        <taxon>Agaricomycotina</taxon>
        <taxon>Agaricomycetes</taxon>
        <taxon>Agaricomycetidae</taxon>
        <taxon>Agaricales</taxon>
        <taxon>Marasmiineae</taxon>
        <taxon>Physalacriaceae</taxon>
        <taxon>Armillaria</taxon>
    </lineage>
</organism>
<reference evidence="3" key="1">
    <citation type="submission" date="2023-06" db="EMBL/GenBank/DDBJ databases">
        <authorList>
            <consortium name="Lawrence Berkeley National Laboratory"/>
            <person name="Ahrendt S."/>
            <person name="Sahu N."/>
            <person name="Indic B."/>
            <person name="Wong-Bajracharya J."/>
            <person name="Merenyi Z."/>
            <person name="Ke H.-M."/>
            <person name="Monk M."/>
            <person name="Kocsube S."/>
            <person name="Drula E."/>
            <person name="Lipzen A."/>
            <person name="Balint B."/>
            <person name="Henrissat B."/>
            <person name="Andreopoulos B."/>
            <person name="Martin F.M."/>
            <person name="Harder C.B."/>
            <person name="Rigling D."/>
            <person name="Ford K.L."/>
            <person name="Foster G.D."/>
            <person name="Pangilinan J."/>
            <person name="Papanicolaou A."/>
            <person name="Barry K."/>
            <person name="LaButti K."/>
            <person name="Viragh M."/>
            <person name="Koriabine M."/>
            <person name="Yan M."/>
            <person name="Riley R."/>
            <person name="Champramary S."/>
            <person name="Plett K.L."/>
            <person name="Tsai I.J."/>
            <person name="Slot J."/>
            <person name="Sipos G."/>
            <person name="Plett J."/>
            <person name="Nagy L.G."/>
            <person name="Grigoriev I.V."/>
        </authorList>
    </citation>
    <scope>NUCLEOTIDE SEQUENCE</scope>
    <source>
        <strain evidence="3">HWK02</strain>
    </source>
</reference>
<proteinExistence type="predicted"/>
<keyword evidence="1" id="KW-1133">Transmembrane helix</keyword>
<feature type="non-terminal residue" evidence="3">
    <location>
        <position position="1"/>
    </location>
</feature>
<feature type="transmembrane region" description="Helical" evidence="1">
    <location>
        <begin position="81"/>
        <end position="101"/>
    </location>
</feature>
<dbReference type="Pfam" id="PF20152">
    <property type="entry name" value="DUF6534"/>
    <property type="match status" value="1"/>
</dbReference>
<dbReference type="PANTHER" id="PTHR40465:SF1">
    <property type="entry name" value="DUF6534 DOMAIN-CONTAINING PROTEIN"/>
    <property type="match status" value="1"/>
</dbReference>
<dbReference type="PANTHER" id="PTHR40465">
    <property type="entry name" value="CHROMOSOME 1, WHOLE GENOME SHOTGUN SEQUENCE"/>
    <property type="match status" value="1"/>
</dbReference>
<name>A0AA39Q548_9AGAR</name>
<protein>
    <recommendedName>
        <fullName evidence="2">DUF6534 domain-containing protein</fullName>
    </recommendedName>
</protein>
<feature type="transmembrane region" description="Helical" evidence="1">
    <location>
        <begin position="152"/>
        <end position="173"/>
    </location>
</feature>
<keyword evidence="1" id="KW-0812">Transmembrane</keyword>
<feature type="transmembrane region" description="Helical" evidence="1">
    <location>
        <begin position="6"/>
        <end position="31"/>
    </location>
</feature>
<dbReference type="AlphaFoldDB" id="A0AA39Q548"/>
<dbReference type="EMBL" id="JAUEPU010000019">
    <property type="protein sequence ID" value="KAK0495038.1"/>
    <property type="molecule type" value="Genomic_DNA"/>
</dbReference>
<accession>A0AA39Q548</accession>